<feature type="region of interest" description="Disordered" evidence="1">
    <location>
        <begin position="11"/>
        <end position="37"/>
    </location>
</feature>
<dbReference type="AlphaFoldDB" id="B7PIE7"/>
<protein>
    <recommendedName>
        <fullName evidence="5">PiggyBac transposable element-derived protein domain-containing protein</fullName>
    </recommendedName>
</protein>
<evidence type="ECO:0000313" key="3">
    <source>
        <dbReference type="EnsemblMetazoa" id="ISCW004742-PA"/>
    </source>
</evidence>
<dbReference type="EMBL" id="DS718412">
    <property type="protein sequence ID" value="EEC06369.1"/>
    <property type="molecule type" value="Genomic_DNA"/>
</dbReference>
<dbReference type="VEuPathDB" id="VectorBase:ISCI004742"/>
<evidence type="ECO:0000313" key="2">
    <source>
        <dbReference type="EMBL" id="EEC06369.1"/>
    </source>
</evidence>
<feature type="non-terminal residue" evidence="2">
    <location>
        <position position="131"/>
    </location>
</feature>
<dbReference type="Proteomes" id="UP000001555">
    <property type="component" value="Unassembled WGS sequence"/>
</dbReference>
<feature type="non-terminal residue" evidence="2">
    <location>
        <position position="1"/>
    </location>
</feature>
<gene>
    <name evidence="2" type="ORF">IscW_ISCW004742</name>
</gene>
<dbReference type="PANTHER" id="PTHR47272">
    <property type="entry name" value="DDE_TNP_1_7 DOMAIN-CONTAINING PROTEIN"/>
    <property type="match status" value="1"/>
</dbReference>
<dbReference type="EnsemblMetazoa" id="ISCW004742-RA">
    <property type="protein sequence ID" value="ISCW004742-PA"/>
    <property type="gene ID" value="ISCW004742"/>
</dbReference>
<name>B7PIE7_IXOSC</name>
<dbReference type="PaxDb" id="6945-B7PIE7"/>
<sequence>NGAAQCTLRRGLRKSAEAPGNSRPRERNSIRASGSRSAVVPRTRVPIRIVAAYSITRRRILAIYITKKEVDVECFSMVMEYNKFMGGVDLLDSLIALHRISLCTKKYYLRLFFQYVDLATLKAWLLYRRNS</sequence>
<dbReference type="EMBL" id="ABJB010865289">
    <property type="status" value="NOT_ANNOTATED_CDS"/>
    <property type="molecule type" value="Genomic_DNA"/>
</dbReference>
<dbReference type="VEuPathDB" id="VectorBase:ISCW004742"/>
<dbReference type="PANTHER" id="PTHR47272:SF1">
    <property type="entry name" value="PIGGYBAC TRANSPOSABLE ELEMENT-DERIVED PROTEIN 3-LIKE"/>
    <property type="match status" value="1"/>
</dbReference>
<dbReference type="STRING" id="6945.B7PIE7"/>
<keyword evidence="4" id="KW-1185">Reference proteome</keyword>
<organism>
    <name type="scientific">Ixodes scapularis</name>
    <name type="common">Black-legged tick</name>
    <name type="synonym">Deer tick</name>
    <dbReference type="NCBI Taxonomy" id="6945"/>
    <lineage>
        <taxon>Eukaryota</taxon>
        <taxon>Metazoa</taxon>
        <taxon>Ecdysozoa</taxon>
        <taxon>Arthropoda</taxon>
        <taxon>Chelicerata</taxon>
        <taxon>Arachnida</taxon>
        <taxon>Acari</taxon>
        <taxon>Parasitiformes</taxon>
        <taxon>Ixodida</taxon>
        <taxon>Ixodoidea</taxon>
        <taxon>Ixodidae</taxon>
        <taxon>Ixodinae</taxon>
        <taxon>Ixodes</taxon>
    </lineage>
</organism>
<dbReference type="HOGENOM" id="CLU_1932784_0_0_1"/>
<accession>B7PIE7</accession>
<proteinExistence type="predicted"/>
<dbReference type="InParanoid" id="B7PIE7"/>
<reference evidence="2 4" key="1">
    <citation type="submission" date="2008-03" db="EMBL/GenBank/DDBJ databases">
        <title>Annotation of Ixodes scapularis.</title>
        <authorList>
            <consortium name="Ixodes scapularis Genome Project Consortium"/>
            <person name="Caler E."/>
            <person name="Hannick L.I."/>
            <person name="Bidwell S."/>
            <person name="Joardar V."/>
            <person name="Thiagarajan M."/>
            <person name="Amedeo P."/>
            <person name="Galinsky K.J."/>
            <person name="Schobel S."/>
            <person name="Inman J."/>
            <person name="Hostetler J."/>
            <person name="Miller J."/>
            <person name="Hammond M."/>
            <person name="Megy K."/>
            <person name="Lawson D."/>
            <person name="Kodira C."/>
            <person name="Sutton G."/>
            <person name="Meyer J."/>
            <person name="Hill C.A."/>
            <person name="Birren B."/>
            <person name="Nene V."/>
            <person name="Collins F."/>
            <person name="Alarcon-Chaidez F."/>
            <person name="Wikel S."/>
            <person name="Strausberg R."/>
        </authorList>
    </citation>
    <scope>NUCLEOTIDE SEQUENCE [LARGE SCALE GENOMIC DNA]</scope>
    <source>
        <strain evidence="4">Wikel</strain>
        <strain evidence="2">Wikel colony</strain>
    </source>
</reference>
<evidence type="ECO:0000313" key="4">
    <source>
        <dbReference type="Proteomes" id="UP000001555"/>
    </source>
</evidence>
<evidence type="ECO:0000256" key="1">
    <source>
        <dbReference type="SAM" id="MobiDB-lite"/>
    </source>
</evidence>
<reference evidence="3" key="2">
    <citation type="submission" date="2020-05" db="UniProtKB">
        <authorList>
            <consortium name="EnsemblMetazoa"/>
        </authorList>
    </citation>
    <scope>IDENTIFICATION</scope>
    <source>
        <strain evidence="3">wikel</strain>
    </source>
</reference>
<evidence type="ECO:0008006" key="5">
    <source>
        <dbReference type="Google" id="ProtNLM"/>
    </source>
</evidence>